<comment type="similarity">
    <text evidence="2 7">Belongs to the major facilitator superfamily. Sugar transporter (TC 2.A.1.1) family.</text>
</comment>
<dbReference type="Pfam" id="PF00083">
    <property type="entry name" value="Sugar_tr"/>
    <property type="match status" value="1"/>
</dbReference>
<dbReference type="InterPro" id="IPR005829">
    <property type="entry name" value="Sugar_transporter_CS"/>
</dbReference>
<feature type="domain" description="Major facilitator superfamily (MFS) profile" evidence="9">
    <location>
        <begin position="15"/>
        <end position="459"/>
    </location>
</feature>
<feature type="transmembrane region" description="Helical" evidence="8">
    <location>
        <begin position="12"/>
        <end position="40"/>
    </location>
</feature>
<dbReference type="OrthoDB" id="6612291at2759"/>
<organism evidence="10 11">
    <name type="scientific">Aspergillus puulaauensis</name>
    <dbReference type="NCBI Taxonomy" id="1220207"/>
    <lineage>
        <taxon>Eukaryota</taxon>
        <taxon>Fungi</taxon>
        <taxon>Dikarya</taxon>
        <taxon>Ascomycota</taxon>
        <taxon>Pezizomycotina</taxon>
        <taxon>Eurotiomycetes</taxon>
        <taxon>Eurotiomycetidae</taxon>
        <taxon>Eurotiales</taxon>
        <taxon>Aspergillaceae</taxon>
        <taxon>Aspergillus</taxon>
    </lineage>
</organism>
<reference evidence="10" key="1">
    <citation type="submission" date="2021-01" db="EMBL/GenBank/DDBJ databases">
        <authorList>
            <consortium name="Aspergillus puulaauensis MK2 genome sequencing consortium"/>
            <person name="Kazuki M."/>
            <person name="Futagami T."/>
        </authorList>
    </citation>
    <scope>NUCLEOTIDE SEQUENCE</scope>
    <source>
        <strain evidence="10">MK2</strain>
    </source>
</reference>
<proteinExistence type="inferred from homology"/>
<gene>
    <name evidence="10" type="ORF">APUU_10518A</name>
</gene>
<feature type="transmembrane region" description="Helical" evidence="8">
    <location>
        <begin position="116"/>
        <end position="137"/>
    </location>
</feature>
<dbReference type="PROSITE" id="PS00217">
    <property type="entry name" value="SUGAR_TRANSPORT_2"/>
    <property type="match status" value="1"/>
</dbReference>
<dbReference type="PROSITE" id="PS50850">
    <property type="entry name" value="MFS"/>
    <property type="match status" value="1"/>
</dbReference>
<feature type="transmembrane region" description="Helical" evidence="8">
    <location>
        <begin position="91"/>
        <end position="110"/>
    </location>
</feature>
<dbReference type="InterPro" id="IPR020846">
    <property type="entry name" value="MFS_dom"/>
</dbReference>
<evidence type="ECO:0000256" key="7">
    <source>
        <dbReference type="RuleBase" id="RU003346"/>
    </source>
</evidence>
<dbReference type="InterPro" id="IPR005828">
    <property type="entry name" value="MFS_sugar_transport-like"/>
</dbReference>
<dbReference type="PANTHER" id="PTHR48022:SF11">
    <property type="entry name" value="MONOSACCHARIDE TRANSPORTER (HXT8), PUTATIVE (AFU_ORTHOLOGUE AFUA_2G08120)-RELATED"/>
    <property type="match status" value="1"/>
</dbReference>
<feature type="transmembrane region" description="Helical" evidence="8">
    <location>
        <begin position="309"/>
        <end position="328"/>
    </location>
</feature>
<feature type="transmembrane region" description="Helical" evidence="8">
    <location>
        <begin position="436"/>
        <end position="453"/>
    </location>
</feature>
<feature type="transmembrane region" description="Helical" evidence="8">
    <location>
        <begin position="149"/>
        <end position="169"/>
    </location>
</feature>
<evidence type="ECO:0000259" key="9">
    <source>
        <dbReference type="PROSITE" id="PS50850"/>
    </source>
</evidence>
<dbReference type="GeneID" id="64967695"/>
<dbReference type="RefSeq" id="XP_041549884.1">
    <property type="nucleotide sequence ID" value="XM_041701685.1"/>
</dbReference>
<feature type="transmembrane region" description="Helical" evidence="8">
    <location>
        <begin position="60"/>
        <end position="79"/>
    </location>
</feature>
<evidence type="ECO:0000256" key="6">
    <source>
        <dbReference type="ARBA" id="ARBA00023136"/>
    </source>
</evidence>
<dbReference type="GO" id="GO:0016020">
    <property type="term" value="C:membrane"/>
    <property type="evidence" value="ECO:0007669"/>
    <property type="project" value="UniProtKB-SubCell"/>
</dbReference>
<evidence type="ECO:0000256" key="8">
    <source>
        <dbReference type="SAM" id="Phobius"/>
    </source>
</evidence>
<evidence type="ECO:0000256" key="2">
    <source>
        <dbReference type="ARBA" id="ARBA00010992"/>
    </source>
</evidence>
<evidence type="ECO:0000256" key="3">
    <source>
        <dbReference type="ARBA" id="ARBA00022448"/>
    </source>
</evidence>
<dbReference type="Proteomes" id="UP000654913">
    <property type="component" value="Chromosome 1"/>
</dbReference>
<dbReference type="Gene3D" id="1.20.1250.20">
    <property type="entry name" value="MFS general substrate transporter like domains"/>
    <property type="match status" value="1"/>
</dbReference>
<keyword evidence="11" id="KW-1185">Reference proteome</keyword>
<dbReference type="PRINTS" id="PR00171">
    <property type="entry name" value="SUGRTRNSPORT"/>
</dbReference>
<feature type="transmembrane region" description="Helical" evidence="8">
    <location>
        <begin position="181"/>
        <end position="202"/>
    </location>
</feature>
<protein>
    <recommendedName>
        <fullName evidence="9">Major facilitator superfamily (MFS) profile domain-containing protein</fullName>
    </recommendedName>
</protein>
<sequence length="524" mass="57149">MSRKAYGSNAYNYFVVFVAALGSFTFGFTNAIVGTVLGLPSFLSYFGLALDSSDPRDQRIIGAQNGLFFGGGLIGCFILSSLVNAWGRVRGFQVICCISVVSGILQGAAVHLGMLLVGRFLGGIASGMLCSAVPLYQSELSPPGRRGRMVGSHGALLATGFALAGWAAYGCYFAKEGQLQWRLLLSLQVVSPALLFAISFWMPESPRWLIMKEHKQAGLETLKRLHHTANDPDNILAHEEYHQICGQLALEAEKPSTFWRLIRYPSYRRRFLLAFFLQFICESSGIAVINNYSVLLYTGLGLTGWKPLLVYAGYATWAGITNYASSLIIDRVGRVRLFKIGAVTTLICLVVFAALSAAVEDSGDKVISGAAVAILFLYLTCFATCMDTNSFVYCVEIFPTNARAVGFSTAVCGWIGTNLVYTQVASIAFNTIKWRFLLVFICISAATLPFWWYCLPETKDLSLEEIAALFEDEVAIDFTHMGEDERREWDAALLQGDSKGANALKGLSYHLEEAKAGATNAACG</sequence>
<keyword evidence="5 8" id="KW-1133">Transmembrane helix</keyword>
<dbReference type="NCBIfam" id="TIGR00879">
    <property type="entry name" value="SP"/>
    <property type="match status" value="1"/>
</dbReference>
<dbReference type="InterPro" id="IPR050360">
    <property type="entry name" value="MFS_Sugar_Transporters"/>
</dbReference>
<keyword evidence="3 7" id="KW-0813">Transport</keyword>
<evidence type="ECO:0000256" key="1">
    <source>
        <dbReference type="ARBA" id="ARBA00004141"/>
    </source>
</evidence>
<name>A0A7R7XAJ3_9EURO</name>
<feature type="transmembrane region" description="Helical" evidence="8">
    <location>
        <begin position="271"/>
        <end position="289"/>
    </location>
</feature>
<dbReference type="InterPro" id="IPR003663">
    <property type="entry name" value="Sugar/inositol_transpt"/>
</dbReference>
<comment type="subcellular location">
    <subcellularLocation>
        <location evidence="1">Membrane</location>
        <topology evidence="1">Multi-pass membrane protein</topology>
    </subcellularLocation>
</comment>
<dbReference type="KEGG" id="apuu:APUU_10518A"/>
<dbReference type="EMBL" id="AP024443">
    <property type="protein sequence ID" value="BCS17690.1"/>
    <property type="molecule type" value="Genomic_DNA"/>
</dbReference>
<dbReference type="GO" id="GO:0005351">
    <property type="term" value="F:carbohydrate:proton symporter activity"/>
    <property type="evidence" value="ECO:0007669"/>
    <property type="project" value="TreeGrafter"/>
</dbReference>
<evidence type="ECO:0000313" key="10">
    <source>
        <dbReference type="EMBL" id="BCS17690.1"/>
    </source>
</evidence>
<dbReference type="InterPro" id="IPR036259">
    <property type="entry name" value="MFS_trans_sf"/>
</dbReference>
<evidence type="ECO:0000256" key="5">
    <source>
        <dbReference type="ARBA" id="ARBA00022989"/>
    </source>
</evidence>
<dbReference type="SUPFAM" id="SSF103473">
    <property type="entry name" value="MFS general substrate transporter"/>
    <property type="match status" value="1"/>
</dbReference>
<keyword evidence="4 8" id="KW-0812">Transmembrane</keyword>
<reference evidence="10" key="2">
    <citation type="submission" date="2021-02" db="EMBL/GenBank/DDBJ databases">
        <title>Aspergillus puulaauensis MK2 genome sequence.</title>
        <authorList>
            <person name="Futagami T."/>
            <person name="Mori K."/>
            <person name="Kadooka C."/>
            <person name="Tanaka T."/>
        </authorList>
    </citation>
    <scope>NUCLEOTIDE SEQUENCE</scope>
    <source>
        <strain evidence="10">MK2</strain>
    </source>
</reference>
<feature type="transmembrane region" description="Helical" evidence="8">
    <location>
        <begin position="365"/>
        <end position="385"/>
    </location>
</feature>
<evidence type="ECO:0000313" key="11">
    <source>
        <dbReference type="Proteomes" id="UP000654913"/>
    </source>
</evidence>
<evidence type="ECO:0000256" key="4">
    <source>
        <dbReference type="ARBA" id="ARBA00022692"/>
    </source>
</evidence>
<keyword evidence="6 8" id="KW-0472">Membrane</keyword>
<accession>A0A7R7XAJ3</accession>
<feature type="transmembrane region" description="Helical" evidence="8">
    <location>
        <begin position="340"/>
        <end position="359"/>
    </location>
</feature>
<dbReference type="PANTHER" id="PTHR48022">
    <property type="entry name" value="PLASTIDIC GLUCOSE TRANSPORTER 4"/>
    <property type="match status" value="1"/>
</dbReference>
<dbReference type="AlphaFoldDB" id="A0A7R7XAJ3"/>